<dbReference type="GO" id="GO:0046872">
    <property type="term" value="F:metal ion binding"/>
    <property type="evidence" value="ECO:0007669"/>
    <property type="project" value="UniProtKB-KW"/>
</dbReference>
<comment type="cofactor">
    <cofactor evidence="9">
        <name>Mg(2+)</name>
        <dbReference type="ChEBI" id="CHEBI:18420"/>
    </cofactor>
    <text evidence="9">Binds 1 Mg(2+) ion.</text>
</comment>
<dbReference type="PROSITE" id="PS00123">
    <property type="entry name" value="ALKALINE_PHOSPHATASE"/>
    <property type="match status" value="1"/>
</dbReference>
<evidence type="ECO:0000256" key="8">
    <source>
        <dbReference type="PIRSR" id="PIRSR601952-1"/>
    </source>
</evidence>
<evidence type="ECO:0000256" key="6">
    <source>
        <dbReference type="ARBA" id="ARBA00022833"/>
    </source>
</evidence>
<feature type="binding site" evidence="9">
    <location>
        <position position="107"/>
    </location>
    <ligand>
        <name>Mg(2+)</name>
        <dbReference type="ChEBI" id="CHEBI:18420"/>
    </ligand>
</feature>
<dbReference type="InterPro" id="IPR001952">
    <property type="entry name" value="Alkaline_phosphatase"/>
</dbReference>
<dbReference type="CDD" id="cd16012">
    <property type="entry name" value="ALP"/>
    <property type="match status" value="1"/>
</dbReference>
<evidence type="ECO:0000256" key="9">
    <source>
        <dbReference type="PIRSR" id="PIRSR601952-2"/>
    </source>
</evidence>
<dbReference type="EMBL" id="JANBUM010000319">
    <property type="protein sequence ID" value="KAJ2779025.1"/>
    <property type="molecule type" value="Genomic_DNA"/>
</dbReference>
<dbReference type="AlphaFoldDB" id="A0A9W8HCT6"/>
<evidence type="ECO:0000256" key="10">
    <source>
        <dbReference type="RuleBase" id="RU003946"/>
    </source>
</evidence>
<feature type="binding site" evidence="9">
    <location>
        <position position="4"/>
    </location>
    <ligand>
        <name>Mg(2+)</name>
        <dbReference type="ChEBI" id="CHEBI:18420"/>
    </ligand>
</feature>
<keyword evidence="4 9" id="KW-0479">Metal-binding</keyword>
<dbReference type="SMART" id="SM00098">
    <property type="entry name" value="alkPPc"/>
    <property type="match status" value="1"/>
</dbReference>
<feature type="binding site" evidence="9">
    <location>
        <position position="297"/>
    </location>
    <ligand>
        <name>Zn(2+)</name>
        <dbReference type="ChEBI" id="CHEBI:29105"/>
        <label>2</label>
    </ligand>
</feature>
<proteinExistence type="inferred from homology"/>
<dbReference type="Pfam" id="PF00245">
    <property type="entry name" value="Alk_phosphatase"/>
    <property type="match status" value="1"/>
</dbReference>
<feature type="binding site" evidence="9">
    <location>
        <position position="250"/>
    </location>
    <ligand>
        <name>Mg(2+)</name>
        <dbReference type="ChEBI" id="CHEBI:18420"/>
    </ligand>
</feature>
<feature type="binding site" evidence="9">
    <location>
        <position position="298"/>
    </location>
    <ligand>
        <name>Zn(2+)</name>
        <dbReference type="ChEBI" id="CHEBI:29105"/>
        <label>2</label>
    </ligand>
</feature>
<dbReference type="GO" id="GO:0000329">
    <property type="term" value="C:fungal-type vacuole membrane"/>
    <property type="evidence" value="ECO:0007669"/>
    <property type="project" value="TreeGrafter"/>
</dbReference>
<dbReference type="PANTHER" id="PTHR11596">
    <property type="entry name" value="ALKALINE PHOSPHATASE"/>
    <property type="match status" value="1"/>
</dbReference>
<dbReference type="EC" id="3.1.3.1" evidence="2 11"/>
<evidence type="ECO:0000256" key="5">
    <source>
        <dbReference type="ARBA" id="ARBA00022801"/>
    </source>
</evidence>
<comment type="similarity">
    <text evidence="1 10">Belongs to the alkaline phosphatase family.</text>
</comment>
<dbReference type="PANTHER" id="PTHR11596:SF5">
    <property type="entry name" value="ALKALINE PHOSPHATASE"/>
    <property type="match status" value="1"/>
</dbReference>
<evidence type="ECO:0000256" key="1">
    <source>
        <dbReference type="ARBA" id="ARBA00005984"/>
    </source>
</evidence>
<protein>
    <recommendedName>
        <fullName evidence="2 11">Alkaline phosphatase</fullName>
        <ecNumber evidence="2 11">3.1.3.1</ecNumber>
    </recommendedName>
</protein>
<feature type="binding site" evidence="9">
    <location>
        <position position="109"/>
    </location>
    <ligand>
        <name>Mg(2+)</name>
        <dbReference type="ChEBI" id="CHEBI:18420"/>
    </ligand>
</feature>
<evidence type="ECO:0000256" key="4">
    <source>
        <dbReference type="ARBA" id="ARBA00022723"/>
    </source>
</evidence>
<comment type="catalytic activity">
    <reaction evidence="11">
        <text>a phosphate monoester + H2O = an alcohol + phosphate</text>
        <dbReference type="Rhea" id="RHEA:15017"/>
        <dbReference type="ChEBI" id="CHEBI:15377"/>
        <dbReference type="ChEBI" id="CHEBI:30879"/>
        <dbReference type="ChEBI" id="CHEBI:43474"/>
        <dbReference type="ChEBI" id="CHEBI:67140"/>
        <dbReference type="EC" id="3.1.3.1"/>
    </reaction>
</comment>
<evidence type="ECO:0000313" key="12">
    <source>
        <dbReference type="EMBL" id="KAJ2779025.1"/>
    </source>
</evidence>
<dbReference type="Gene3D" id="3.40.720.10">
    <property type="entry name" value="Alkaline Phosphatase, subunit A"/>
    <property type="match status" value="1"/>
</dbReference>
<name>A0A9W8HCT6_9FUNG</name>
<dbReference type="Proteomes" id="UP001140172">
    <property type="component" value="Unassembled WGS sequence"/>
</dbReference>
<dbReference type="OrthoDB" id="7392499at2759"/>
<keyword evidence="5 11" id="KW-0378">Hydrolase</keyword>
<gene>
    <name evidence="12" type="primary">PHO8</name>
    <name evidence="12" type="ORF">GGI15_004003</name>
</gene>
<keyword evidence="13" id="KW-1185">Reference proteome</keyword>
<organism evidence="12 13">
    <name type="scientific">Coemansia interrupta</name>
    <dbReference type="NCBI Taxonomy" id="1126814"/>
    <lineage>
        <taxon>Eukaryota</taxon>
        <taxon>Fungi</taxon>
        <taxon>Fungi incertae sedis</taxon>
        <taxon>Zoopagomycota</taxon>
        <taxon>Kickxellomycotina</taxon>
        <taxon>Kickxellomycetes</taxon>
        <taxon>Kickxellales</taxon>
        <taxon>Kickxellaceae</taxon>
        <taxon>Coemansia</taxon>
    </lineage>
</organism>
<dbReference type="InterPro" id="IPR018299">
    <property type="entry name" value="Alkaline_phosphatase_AS"/>
</dbReference>
<keyword evidence="7 9" id="KW-0460">Magnesium</keyword>
<dbReference type="InterPro" id="IPR017850">
    <property type="entry name" value="Alkaline_phosphatase_core_sf"/>
</dbReference>
<feature type="active site" description="Phosphoserine intermediate" evidence="8">
    <location>
        <position position="56"/>
    </location>
</feature>
<keyword evidence="3" id="KW-0597">Phosphoprotein</keyword>
<feature type="binding site" evidence="9">
    <location>
        <position position="398"/>
    </location>
    <ligand>
        <name>Zn(2+)</name>
        <dbReference type="ChEBI" id="CHEBI:29105"/>
        <label>2</label>
    </ligand>
</feature>
<sequence>MISDGFGQASEGLARAYTQEQNPSAEEQTSSWASLLDDMLVGTMRTRSSNTWVTDSAAGATAFSCGLKSPNGAIGVGPGGVACGTVMEAAKLAGYATGLVTTARITHATPAAFAAHARDRDMEDLIAQQMLRWMPGGTATTMNHSVDVMFGGGQCHFLPQGAEGSCRGDAENLWQRAEAQGVRTLTTRQQFDALGKNPTDLPLLGLFAKSHLSYAIDRDASQPTLGEMSGKALELLNHTDASRGFFLMIEGARIDMAAHDNDPAAHLQEILEYWRTVRLVREFVQQTPGTLLVSTSDHETGGLTLGRDPEYLWHPGVLHPVSRSAERICAELKMTDQDSLGHNVRHVVLPRYLGIGNATEAEVDRVVGAVGMDPRRCRRAVGEVVSARARLGWTTGGHTGADVGLYAFGDGSERLHGCVDNTQVGRFLAEFLAEYLGVDGSMAEITGALAHVVTEQPGFERTVDRRKHVH</sequence>
<keyword evidence="6 9" id="KW-0862">Zinc</keyword>
<reference evidence="12" key="1">
    <citation type="submission" date="2022-07" db="EMBL/GenBank/DDBJ databases">
        <title>Phylogenomic reconstructions and comparative analyses of Kickxellomycotina fungi.</title>
        <authorList>
            <person name="Reynolds N.K."/>
            <person name="Stajich J.E."/>
            <person name="Barry K."/>
            <person name="Grigoriev I.V."/>
            <person name="Crous P."/>
            <person name="Smith M.E."/>
        </authorList>
    </citation>
    <scope>NUCLEOTIDE SEQUENCE</scope>
    <source>
        <strain evidence="12">BCRC 34489</strain>
    </source>
</reference>
<evidence type="ECO:0000256" key="2">
    <source>
        <dbReference type="ARBA" id="ARBA00012647"/>
    </source>
</evidence>
<feature type="binding site" evidence="9">
    <location>
        <position position="255"/>
    </location>
    <ligand>
        <name>Zn(2+)</name>
        <dbReference type="ChEBI" id="CHEBI:29105"/>
        <label>2</label>
    </ligand>
</feature>
<accession>A0A9W8HCT6</accession>
<comment type="cofactor">
    <cofactor evidence="9">
        <name>Zn(2+)</name>
        <dbReference type="ChEBI" id="CHEBI:29105"/>
    </cofactor>
    <text evidence="9">Binds 2 Zn(2+) ions.</text>
</comment>
<dbReference type="GO" id="GO:0004035">
    <property type="term" value="F:alkaline phosphatase activity"/>
    <property type="evidence" value="ECO:0007669"/>
    <property type="project" value="UniProtKB-EC"/>
</dbReference>
<dbReference type="SUPFAM" id="SSF53649">
    <property type="entry name" value="Alkaline phosphatase-like"/>
    <property type="match status" value="1"/>
</dbReference>
<feature type="binding site" evidence="9">
    <location>
        <position position="259"/>
    </location>
    <ligand>
        <name>Zn(2+)</name>
        <dbReference type="ChEBI" id="CHEBI:29105"/>
        <label>2</label>
    </ligand>
</feature>
<evidence type="ECO:0000256" key="7">
    <source>
        <dbReference type="ARBA" id="ARBA00022842"/>
    </source>
</evidence>
<dbReference type="Gene3D" id="1.10.60.40">
    <property type="match status" value="1"/>
</dbReference>
<evidence type="ECO:0000256" key="3">
    <source>
        <dbReference type="ARBA" id="ARBA00022553"/>
    </source>
</evidence>
<evidence type="ECO:0000313" key="13">
    <source>
        <dbReference type="Proteomes" id="UP001140172"/>
    </source>
</evidence>
<evidence type="ECO:0000256" key="11">
    <source>
        <dbReference type="RuleBase" id="RU003947"/>
    </source>
</evidence>
<feature type="binding site" evidence="9">
    <location>
        <position position="4"/>
    </location>
    <ligand>
        <name>Zn(2+)</name>
        <dbReference type="ChEBI" id="CHEBI:29105"/>
        <label>2</label>
    </ligand>
</feature>
<dbReference type="PRINTS" id="PR00113">
    <property type="entry name" value="ALKPHPHTASE"/>
</dbReference>
<comment type="caution">
    <text evidence="12">The sequence shown here is derived from an EMBL/GenBank/DDBJ whole genome shotgun (WGS) entry which is preliminary data.</text>
</comment>